<keyword evidence="6" id="KW-0808">Transferase</keyword>
<feature type="domain" description="Response regulatory" evidence="13">
    <location>
        <begin position="11"/>
        <end position="128"/>
    </location>
</feature>
<evidence type="ECO:0000256" key="11">
    <source>
        <dbReference type="ARBA" id="ARBA00023026"/>
    </source>
</evidence>
<dbReference type="EC" id="2.7.13.3" evidence="2"/>
<evidence type="ECO:0000313" key="15">
    <source>
        <dbReference type="EMBL" id="MCC4234173.1"/>
    </source>
</evidence>
<dbReference type="PROSITE" id="PS50113">
    <property type="entry name" value="PAC"/>
    <property type="match status" value="1"/>
</dbReference>
<proteinExistence type="predicted"/>
<sequence>MSSMSEEAPINFLLVDDVPQNLEALEALLANDGLRLFKAQSGAQALELMLEHEFALALLDVQMPEMDGFELAEIMRSTERTRAIPIIFLTAVATDEQRRFRGYEAGAVDYLLKPIDTRMLRSKTDVFFELSRQRQTLARQRDALRDTAEQLATTLNRLNAHRDNSPLAIVEFEPDLRLISWTRGAERLFGWSAEAVLGRHAGTIGWMDVDTAGAVTRHVAALTLGGEQRDMQVHAVQRIDGASLECEFYYSLLLDHQGKPASVSVQILDITERRRAEETQHLLIGELNHRVKNTLASVQAIAFQTLKGAPSPAEFADKFTGRLQALAQAHSLLSRQTWQSASLSQLVQDQLDLGTIDEGRCSVSGPQVELSPNLALHLALVLHELGTNAAKYGALSNREGHVFIDWRIANERLLLSWRESGGPAVTPPTRKGFGTILVERSLLGEGGAVSADYPVEGVHWQFDLPWSAATADMGSASPPPGAAVHEPIIYGERLNSHTILEGLEFLVVEDEPLIAFELADVLTEAGARVVGTPSTLDDAVNAAETLAFDAAILDGNLQGAAVDQIAEALDRRGIPFLFLSGYGPEHLPVAFNERPLLNKPFDRGHLLTILRHIVKSPTPEPVPARHVAN</sequence>
<evidence type="ECO:0000256" key="3">
    <source>
        <dbReference type="ARBA" id="ARBA00022553"/>
    </source>
</evidence>
<evidence type="ECO:0000256" key="6">
    <source>
        <dbReference type="ARBA" id="ARBA00022679"/>
    </source>
</evidence>
<dbReference type="Gene3D" id="3.40.50.2300">
    <property type="match status" value="2"/>
</dbReference>
<dbReference type="SMART" id="SM00911">
    <property type="entry name" value="HWE_HK"/>
    <property type="match status" value="1"/>
</dbReference>
<keyword evidence="4" id="KW-0285">Flavoprotein</keyword>
<organism evidence="15 16">
    <name type="scientific">Sphingobium soli</name>
    <dbReference type="NCBI Taxonomy" id="1591116"/>
    <lineage>
        <taxon>Bacteria</taxon>
        <taxon>Pseudomonadati</taxon>
        <taxon>Pseudomonadota</taxon>
        <taxon>Alphaproteobacteria</taxon>
        <taxon>Sphingomonadales</taxon>
        <taxon>Sphingomonadaceae</taxon>
        <taxon>Sphingobium</taxon>
    </lineage>
</organism>
<keyword evidence="16" id="KW-1185">Reference proteome</keyword>
<name>A0ABS8H802_9SPHN</name>
<evidence type="ECO:0000256" key="7">
    <source>
        <dbReference type="ARBA" id="ARBA00022737"/>
    </source>
</evidence>
<keyword evidence="11" id="KW-0843">Virulence</keyword>
<dbReference type="PANTHER" id="PTHR41523:SF8">
    <property type="entry name" value="ETHYLENE RESPONSE SENSOR PROTEIN"/>
    <property type="match status" value="1"/>
</dbReference>
<dbReference type="PROSITE" id="PS50110">
    <property type="entry name" value="RESPONSE_REGULATORY"/>
    <property type="match status" value="2"/>
</dbReference>
<dbReference type="SUPFAM" id="SSF55785">
    <property type="entry name" value="PYP-like sensor domain (PAS domain)"/>
    <property type="match status" value="1"/>
</dbReference>
<dbReference type="Pfam" id="PF07536">
    <property type="entry name" value="HWE_HK"/>
    <property type="match status" value="1"/>
</dbReference>
<dbReference type="Gene3D" id="3.30.565.10">
    <property type="entry name" value="Histidine kinase-like ATPase, C-terminal domain"/>
    <property type="match status" value="1"/>
</dbReference>
<evidence type="ECO:0000256" key="10">
    <source>
        <dbReference type="ARBA" id="ARBA00022840"/>
    </source>
</evidence>
<gene>
    <name evidence="15" type="ORF">LL253_15960</name>
</gene>
<dbReference type="NCBIfam" id="TIGR00229">
    <property type="entry name" value="sensory_box"/>
    <property type="match status" value="1"/>
</dbReference>
<dbReference type="InterPro" id="IPR011006">
    <property type="entry name" value="CheY-like_superfamily"/>
</dbReference>
<keyword evidence="3 12" id="KW-0597">Phosphoprotein</keyword>
<evidence type="ECO:0000256" key="9">
    <source>
        <dbReference type="ARBA" id="ARBA00022777"/>
    </source>
</evidence>
<evidence type="ECO:0000259" key="14">
    <source>
        <dbReference type="PROSITE" id="PS50113"/>
    </source>
</evidence>
<protein>
    <recommendedName>
        <fullName evidence="2">histidine kinase</fullName>
        <ecNumber evidence="2">2.7.13.3</ecNumber>
    </recommendedName>
</protein>
<dbReference type="Gene3D" id="3.30.450.20">
    <property type="entry name" value="PAS domain"/>
    <property type="match status" value="1"/>
</dbReference>
<reference evidence="15 16" key="1">
    <citation type="submission" date="2021-10" db="EMBL/GenBank/DDBJ databases">
        <title>The diversity and Nitrogen Metabolism of Culturable Nitrate-Utilizing Bacteria Within the Oxygen Minimum Zone of the Changjiang (Yangtze River)Estuary.</title>
        <authorList>
            <person name="Zhang D."/>
            <person name="Zheng J."/>
            <person name="Liu S."/>
            <person name="He W."/>
        </authorList>
    </citation>
    <scope>NUCLEOTIDE SEQUENCE [LARGE SCALE GENOMIC DNA]</scope>
    <source>
        <strain evidence="15 16">FXH275-2</strain>
    </source>
</reference>
<dbReference type="EMBL" id="JAJGNP010000016">
    <property type="protein sequence ID" value="MCC4234173.1"/>
    <property type="molecule type" value="Genomic_DNA"/>
</dbReference>
<dbReference type="InterPro" id="IPR001789">
    <property type="entry name" value="Sig_transdc_resp-reg_receiver"/>
</dbReference>
<evidence type="ECO:0000313" key="16">
    <source>
        <dbReference type="Proteomes" id="UP001198830"/>
    </source>
</evidence>
<keyword evidence="10" id="KW-0067">ATP-binding</keyword>
<dbReference type="SMART" id="SM00448">
    <property type="entry name" value="REC"/>
    <property type="match status" value="2"/>
</dbReference>
<dbReference type="InterPro" id="IPR036890">
    <property type="entry name" value="HATPase_C_sf"/>
</dbReference>
<feature type="modified residue" description="4-aspartylphosphate" evidence="12">
    <location>
        <position position="554"/>
    </location>
</feature>
<evidence type="ECO:0000256" key="12">
    <source>
        <dbReference type="PROSITE-ProRule" id="PRU00169"/>
    </source>
</evidence>
<feature type="domain" description="Response regulatory" evidence="13">
    <location>
        <begin position="504"/>
        <end position="614"/>
    </location>
</feature>
<evidence type="ECO:0000256" key="1">
    <source>
        <dbReference type="ARBA" id="ARBA00000085"/>
    </source>
</evidence>
<dbReference type="SUPFAM" id="SSF52172">
    <property type="entry name" value="CheY-like"/>
    <property type="match status" value="2"/>
</dbReference>
<evidence type="ECO:0000259" key="13">
    <source>
        <dbReference type="PROSITE" id="PS50110"/>
    </source>
</evidence>
<dbReference type="Pfam" id="PF08448">
    <property type="entry name" value="PAS_4"/>
    <property type="match status" value="1"/>
</dbReference>
<evidence type="ECO:0000256" key="5">
    <source>
        <dbReference type="ARBA" id="ARBA00022643"/>
    </source>
</evidence>
<dbReference type="InterPro" id="IPR000014">
    <property type="entry name" value="PAS"/>
</dbReference>
<keyword evidence="5" id="KW-0288">FMN</keyword>
<keyword evidence="9" id="KW-0418">Kinase</keyword>
<dbReference type="InterPro" id="IPR035965">
    <property type="entry name" value="PAS-like_dom_sf"/>
</dbReference>
<dbReference type="InterPro" id="IPR000700">
    <property type="entry name" value="PAS-assoc_C"/>
</dbReference>
<dbReference type="InterPro" id="IPR011102">
    <property type="entry name" value="Sig_transdc_His_kinase_HWE"/>
</dbReference>
<evidence type="ECO:0000256" key="2">
    <source>
        <dbReference type="ARBA" id="ARBA00012438"/>
    </source>
</evidence>
<dbReference type="InterPro" id="IPR013656">
    <property type="entry name" value="PAS_4"/>
</dbReference>
<evidence type="ECO:0000256" key="4">
    <source>
        <dbReference type="ARBA" id="ARBA00022630"/>
    </source>
</evidence>
<keyword evidence="8" id="KW-0547">Nucleotide-binding</keyword>
<feature type="modified residue" description="4-aspartylphosphate" evidence="12">
    <location>
        <position position="60"/>
    </location>
</feature>
<feature type="domain" description="PAC" evidence="14">
    <location>
        <begin position="229"/>
        <end position="282"/>
    </location>
</feature>
<evidence type="ECO:0000256" key="8">
    <source>
        <dbReference type="ARBA" id="ARBA00022741"/>
    </source>
</evidence>
<dbReference type="PANTHER" id="PTHR41523">
    <property type="entry name" value="TWO-COMPONENT SYSTEM SENSOR PROTEIN"/>
    <property type="match status" value="1"/>
</dbReference>
<comment type="caution">
    <text evidence="15">The sequence shown here is derived from an EMBL/GenBank/DDBJ whole genome shotgun (WGS) entry which is preliminary data.</text>
</comment>
<dbReference type="Proteomes" id="UP001198830">
    <property type="component" value="Unassembled WGS sequence"/>
</dbReference>
<accession>A0ABS8H802</accession>
<dbReference type="Pfam" id="PF00072">
    <property type="entry name" value="Response_reg"/>
    <property type="match status" value="1"/>
</dbReference>
<comment type="catalytic activity">
    <reaction evidence="1">
        <text>ATP + protein L-histidine = ADP + protein N-phospho-L-histidine.</text>
        <dbReference type="EC" id="2.7.13.3"/>
    </reaction>
</comment>
<keyword evidence="7" id="KW-0677">Repeat</keyword>